<dbReference type="WBParaSite" id="nRc.2.0.1.t21426-RA">
    <property type="protein sequence ID" value="nRc.2.0.1.t21426-RA"/>
    <property type="gene ID" value="nRc.2.0.1.g21426"/>
</dbReference>
<dbReference type="AlphaFoldDB" id="A0A915J4S9"/>
<keyword evidence="1" id="KW-1185">Reference proteome</keyword>
<dbReference type="Proteomes" id="UP000887565">
    <property type="component" value="Unplaced"/>
</dbReference>
<organism evidence="1 2">
    <name type="scientific">Romanomermis culicivorax</name>
    <name type="common">Nematode worm</name>
    <dbReference type="NCBI Taxonomy" id="13658"/>
    <lineage>
        <taxon>Eukaryota</taxon>
        <taxon>Metazoa</taxon>
        <taxon>Ecdysozoa</taxon>
        <taxon>Nematoda</taxon>
        <taxon>Enoplea</taxon>
        <taxon>Dorylaimia</taxon>
        <taxon>Mermithida</taxon>
        <taxon>Mermithoidea</taxon>
        <taxon>Mermithidae</taxon>
        <taxon>Romanomermis</taxon>
    </lineage>
</organism>
<evidence type="ECO:0000313" key="1">
    <source>
        <dbReference type="Proteomes" id="UP000887565"/>
    </source>
</evidence>
<accession>A0A915J4S9</accession>
<protein>
    <submittedName>
        <fullName evidence="2">Uncharacterized protein</fullName>
    </submittedName>
</protein>
<name>A0A915J4S9_ROMCU</name>
<reference evidence="2" key="1">
    <citation type="submission" date="2022-11" db="UniProtKB">
        <authorList>
            <consortium name="WormBaseParasite"/>
        </authorList>
    </citation>
    <scope>IDENTIFICATION</scope>
</reference>
<sequence length="150" mass="17070">MNGNFENMCIGRLSELCIDFSSATSRPLLNDGNVVERFLPVFDTVDALNVLFKVLGNVLVNDLKLLRNPFITKRGFVRGTAFERPPNDEIDCDEDLERQSRDAVVFDWLVAGVKRQLALRVEILQANPNFNKPKTLPKTLKTLPKILRNR</sequence>
<proteinExistence type="predicted"/>
<evidence type="ECO:0000313" key="2">
    <source>
        <dbReference type="WBParaSite" id="nRc.2.0.1.t21426-RA"/>
    </source>
</evidence>